<dbReference type="EMBL" id="LQYT01000135">
    <property type="protein sequence ID" value="KYD08814.1"/>
    <property type="molecule type" value="Genomic_DNA"/>
</dbReference>
<accession>A0A150L943</accession>
<name>A0A150L943_9BACI</name>
<evidence type="ECO:0000313" key="1">
    <source>
        <dbReference type="EMBL" id="KYD08814.1"/>
    </source>
</evidence>
<dbReference type="Proteomes" id="UP000075683">
    <property type="component" value="Unassembled WGS sequence"/>
</dbReference>
<gene>
    <name evidence="1" type="ORF">B4135_0496</name>
</gene>
<comment type="caution">
    <text evidence="1">The sequence shown here is derived from an EMBL/GenBank/DDBJ whole genome shotgun (WGS) entry which is preliminary data.</text>
</comment>
<organism evidence="1 2">
    <name type="scientific">Caldibacillus debilis</name>
    <dbReference type="NCBI Taxonomy" id="301148"/>
    <lineage>
        <taxon>Bacteria</taxon>
        <taxon>Bacillati</taxon>
        <taxon>Bacillota</taxon>
        <taxon>Bacilli</taxon>
        <taxon>Bacillales</taxon>
        <taxon>Bacillaceae</taxon>
        <taxon>Caldibacillus</taxon>
    </lineage>
</organism>
<proteinExistence type="predicted"/>
<protein>
    <submittedName>
        <fullName evidence="1">Uncharacterized protein</fullName>
    </submittedName>
</protein>
<dbReference type="AlphaFoldDB" id="A0A150L943"/>
<reference evidence="1 2" key="1">
    <citation type="submission" date="2016-01" db="EMBL/GenBank/DDBJ databases">
        <title>Draft Genome Sequences of Seven Thermophilic Sporeformers Isolated from Foods.</title>
        <authorList>
            <person name="Berendsen E.M."/>
            <person name="Wells-Bennik M.H."/>
            <person name="Krawcyk A.O."/>
            <person name="De Jong A."/>
            <person name="Holsappel S."/>
            <person name="Eijlander R.T."/>
            <person name="Kuipers O.P."/>
        </authorList>
    </citation>
    <scope>NUCLEOTIDE SEQUENCE [LARGE SCALE GENOMIC DNA]</scope>
    <source>
        <strain evidence="1 2">B4135</strain>
    </source>
</reference>
<sequence length="62" mass="6673">MGISVCAFRMGLSVCPPETSGMFRKGARGADLSFMANLSARTGCIPVGLRIISRIRHIFSDL</sequence>
<evidence type="ECO:0000313" key="2">
    <source>
        <dbReference type="Proteomes" id="UP000075683"/>
    </source>
</evidence>
<dbReference type="STRING" id="301148.B4135_0496"/>